<proteinExistence type="predicted"/>
<organism evidence="2 3">
    <name type="scientific">Bartonella australis (strain Aust/NH1)</name>
    <dbReference type="NCBI Taxonomy" id="1094489"/>
    <lineage>
        <taxon>Bacteria</taxon>
        <taxon>Pseudomonadati</taxon>
        <taxon>Pseudomonadota</taxon>
        <taxon>Alphaproteobacteria</taxon>
        <taxon>Hyphomicrobiales</taxon>
        <taxon>Bartonellaceae</taxon>
        <taxon>Bartonella</taxon>
    </lineage>
</organism>
<evidence type="ECO:0000313" key="2">
    <source>
        <dbReference type="EMBL" id="AGF74124.1"/>
    </source>
</evidence>
<feature type="compositionally biased region" description="Basic residues" evidence="1">
    <location>
        <begin position="9"/>
        <end position="29"/>
    </location>
</feature>
<keyword evidence="3" id="KW-1185">Reference proteome</keyword>
<feature type="region of interest" description="Disordered" evidence="1">
    <location>
        <begin position="1"/>
        <end position="48"/>
    </location>
</feature>
<dbReference type="eggNOG" id="ENOG50335Q1">
    <property type="taxonomic scope" value="Bacteria"/>
</dbReference>
<dbReference type="STRING" id="1094489.BAnh1_02370"/>
<dbReference type="OrthoDB" id="7925147at2"/>
<dbReference type="RefSeq" id="WP_015397633.1">
    <property type="nucleotide sequence ID" value="NC_020300.1"/>
</dbReference>
<dbReference type="KEGG" id="baus:BAnh1_02370"/>
<protein>
    <submittedName>
        <fullName evidence="2">Uncharacterized protein</fullName>
    </submittedName>
</protein>
<feature type="compositionally biased region" description="Polar residues" evidence="1">
    <location>
        <begin position="32"/>
        <end position="48"/>
    </location>
</feature>
<evidence type="ECO:0000256" key="1">
    <source>
        <dbReference type="SAM" id="MobiDB-lite"/>
    </source>
</evidence>
<name>M1N2I5_BARAA</name>
<reference evidence="2 3" key="1">
    <citation type="journal article" date="2013" name="PLoS Genet.">
        <title>A gene transfer agent and a dynamic repertoire of secretion systems hold the keys to the explosive radiation of the emerging pathogen Bartonella.</title>
        <authorList>
            <person name="Guy L."/>
            <person name="Nystedt B."/>
            <person name="Toft C."/>
            <person name="Zaremba-Niedzwiedzka K."/>
            <person name="Berglund E.C."/>
            <person name="Granberg F."/>
            <person name="Naslund K."/>
            <person name="Eriksson A.S."/>
            <person name="Andersson S.G."/>
        </authorList>
    </citation>
    <scope>NUCLEOTIDE SEQUENCE [LARGE SCALE GENOMIC DNA]</scope>
    <source>
        <strain evidence="2 3">Aust/NH1</strain>
    </source>
</reference>
<sequence length="198" mass="22170">MGKGSITKARSKARKLRTKRRRGRPKLKGISRQPNGQPSRAKNPPDNTSLEVRARLTGLSLEQARDPRSATNLGRLVLLNEREPGKGITADQYDAVVKYLDVVNAYKKAICSPGAVWGEDITVPSGDNVEYAEWCKRAIKRYDDANKAIAKGQRDNPNAHFAIIIKHVILRDIAMSHYMASLRLLCDILHAHFYPKKS</sequence>
<dbReference type="PATRIC" id="fig|1094489.3.peg.289"/>
<accession>M1N2I5</accession>
<dbReference type="EMBL" id="CP003123">
    <property type="protein sequence ID" value="AGF74124.1"/>
    <property type="molecule type" value="Genomic_DNA"/>
</dbReference>
<dbReference type="HOGENOM" id="CLU_092704_1_0_5"/>
<dbReference type="AlphaFoldDB" id="M1N2I5"/>
<evidence type="ECO:0000313" key="3">
    <source>
        <dbReference type="Proteomes" id="UP000011729"/>
    </source>
</evidence>
<gene>
    <name evidence="2" type="ordered locus">BAnh1_02370</name>
</gene>
<dbReference type="Proteomes" id="UP000011729">
    <property type="component" value="Chromosome"/>
</dbReference>